<comment type="caution">
    <text evidence="1">The sequence shown here is derived from an EMBL/GenBank/DDBJ whole genome shotgun (WGS) entry which is preliminary data.</text>
</comment>
<dbReference type="GO" id="GO:0032259">
    <property type="term" value="P:methylation"/>
    <property type="evidence" value="ECO:0007669"/>
    <property type="project" value="UniProtKB-KW"/>
</dbReference>
<evidence type="ECO:0000313" key="1">
    <source>
        <dbReference type="EMBL" id="MYL66508.1"/>
    </source>
</evidence>
<reference evidence="1 2" key="1">
    <citation type="submission" date="2019-11" db="EMBL/GenBank/DDBJ databases">
        <title>Genome sequences of 17 halophilic strains isolated from different environments.</title>
        <authorList>
            <person name="Furrow R.E."/>
        </authorList>
    </citation>
    <scope>NUCLEOTIDE SEQUENCE [LARGE SCALE GENOMIC DNA]</scope>
    <source>
        <strain evidence="1 2">22502_06_Cabo</strain>
    </source>
</reference>
<proteinExistence type="predicted"/>
<dbReference type="EMBL" id="WMFC01000002">
    <property type="protein sequence ID" value="MYL66508.1"/>
    <property type="molecule type" value="Genomic_DNA"/>
</dbReference>
<protein>
    <submittedName>
        <fullName evidence="1">DNA methyltransferase</fullName>
    </submittedName>
</protein>
<keyword evidence="1" id="KW-0808">Transferase</keyword>
<keyword evidence="1" id="KW-0489">Methyltransferase</keyword>
<evidence type="ECO:0000313" key="2">
    <source>
        <dbReference type="Proteomes" id="UP000452321"/>
    </source>
</evidence>
<dbReference type="GO" id="GO:0008168">
    <property type="term" value="F:methyltransferase activity"/>
    <property type="evidence" value="ECO:0007669"/>
    <property type="project" value="UniProtKB-KW"/>
</dbReference>
<sequence length="440" mass="50035">MPHGSEEDGPRMIVFEDRVEFIREDGGHEVYREGKQTEAARERYNYIKSELDDGYLEDRINRITNSELDVSVDVSQEHLDNIDAIVDAITSEKGRALSGLLCGQLTIKSIAPEQSVRLHKGSNSSAHFSWKEGLSMRTIDSNYIAPTLRDHDLLRVNRDGVMMTRSLAENYPYSRFYKANIRGAQEEWAEILSAVESENGPDPEELLDYLLLSFYNRGERAQEAYESVLSLVDEVTERGLTQRDATRIISEHVSRSDHAARIFEVALHSLFQVKEDNSGLPLGYELKPLTQMRSANKKHGNIGDLEVVAQDAEGRRRIREAWDAKYGLRDLATEIKEVGDKLSNHPETEIVGLITSEPVTASYDEIIEGIESKHGVDFRLTDFESFVRAQFEGSEGHLSPEDWITAYAESLCQQRRDRAPIDEPTREWVESLGELLQFDR</sequence>
<gene>
    <name evidence="1" type="ORF">GLW30_02005</name>
</gene>
<dbReference type="AlphaFoldDB" id="A0A6B1IHE2"/>
<accession>A0A6B1IHE2</accession>
<dbReference type="Proteomes" id="UP000452321">
    <property type="component" value="Unassembled WGS sequence"/>
</dbReference>
<name>A0A6B1IHE2_9EURY</name>
<organism evidence="1 2">
    <name type="scientific">Halorubrum distributum</name>
    <dbReference type="NCBI Taxonomy" id="29283"/>
    <lineage>
        <taxon>Archaea</taxon>
        <taxon>Methanobacteriati</taxon>
        <taxon>Methanobacteriota</taxon>
        <taxon>Stenosarchaea group</taxon>
        <taxon>Halobacteria</taxon>
        <taxon>Halobacteriales</taxon>
        <taxon>Haloferacaceae</taxon>
        <taxon>Halorubrum</taxon>
        <taxon>Halorubrum distributum group</taxon>
    </lineage>
</organism>
<dbReference type="RefSeq" id="WP_159357861.1">
    <property type="nucleotide sequence ID" value="NZ_WMFC01000002.1"/>
</dbReference>